<comment type="caution">
    <text evidence="8">The sequence shown here is derived from an EMBL/GenBank/DDBJ whole genome shotgun (WGS) entry which is preliminary data.</text>
</comment>
<dbReference type="InterPro" id="IPR012263">
    <property type="entry name" value="M_m6A_EcoRV"/>
</dbReference>
<dbReference type="PIRSF" id="PIRSF000398">
    <property type="entry name" value="M_m6A_EcoRV"/>
    <property type="match status" value="1"/>
</dbReference>
<dbReference type="Gene3D" id="1.10.1020.10">
    <property type="entry name" value="Adenine-specific Methyltransferase, Domain 2"/>
    <property type="match status" value="1"/>
</dbReference>
<protein>
    <recommendedName>
        <fullName evidence="2 7">Site-specific DNA-methyltransferase (adenine-specific)</fullName>
        <ecNumber evidence="2 7">2.1.1.72</ecNumber>
    </recommendedName>
</protein>
<sequence>KEKERLTYETKPLRIHNEKSKKYVKSPLNYIGGKYKLLPQIMPHFPTDINTFIDLFAGGANVGINVEANKIICNDINIKIVEMFNAFKNMELEDILERIDSSIKKYNLSKTNEKGFIRFRNAYNKNPDPIDLYTLASYSFNYQFRFNNKHQYNNPFGRNRSHFSDRMRENLVAFVTRLKDKEIEFCSEDFVNMDLSALGPQDFVYCDPPYLITTGSYNDGNRGFKNWGRKEEEQLYRLLNDLNERNIRFALSNVLVHKGEINESLLEWSKGYNVIHLNSNYANASYNTRRGDSDEVLIVNY</sequence>
<dbReference type="InterPro" id="IPR023095">
    <property type="entry name" value="Ade_MeTrfase_dom_2"/>
</dbReference>
<keyword evidence="4 7" id="KW-0808">Transferase</keyword>
<dbReference type="PANTHER" id="PTHR30481:SF3">
    <property type="entry name" value="DNA ADENINE METHYLASE"/>
    <property type="match status" value="1"/>
</dbReference>
<feature type="non-terminal residue" evidence="8">
    <location>
        <position position="1"/>
    </location>
</feature>
<dbReference type="GO" id="GO:0006298">
    <property type="term" value="P:mismatch repair"/>
    <property type="evidence" value="ECO:0007669"/>
    <property type="project" value="TreeGrafter"/>
</dbReference>
<dbReference type="GO" id="GO:0043565">
    <property type="term" value="F:sequence-specific DNA binding"/>
    <property type="evidence" value="ECO:0007669"/>
    <property type="project" value="TreeGrafter"/>
</dbReference>
<dbReference type="Proteomes" id="UP000824090">
    <property type="component" value="Unassembled WGS sequence"/>
</dbReference>
<name>A0A9D1HZC2_9FIRM</name>
<comment type="catalytic activity">
    <reaction evidence="6 7">
        <text>a 2'-deoxyadenosine in DNA + S-adenosyl-L-methionine = an N(6)-methyl-2'-deoxyadenosine in DNA + S-adenosyl-L-homocysteine + H(+)</text>
        <dbReference type="Rhea" id="RHEA:15197"/>
        <dbReference type="Rhea" id="RHEA-COMP:12418"/>
        <dbReference type="Rhea" id="RHEA-COMP:12419"/>
        <dbReference type="ChEBI" id="CHEBI:15378"/>
        <dbReference type="ChEBI" id="CHEBI:57856"/>
        <dbReference type="ChEBI" id="CHEBI:59789"/>
        <dbReference type="ChEBI" id="CHEBI:90615"/>
        <dbReference type="ChEBI" id="CHEBI:90616"/>
        <dbReference type="EC" id="2.1.1.72"/>
    </reaction>
</comment>
<proteinExistence type="inferred from homology"/>
<dbReference type="SUPFAM" id="SSF53335">
    <property type="entry name" value="S-adenosyl-L-methionine-dependent methyltransferases"/>
    <property type="match status" value="1"/>
</dbReference>
<dbReference type="Pfam" id="PF02086">
    <property type="entry name" value="MethyltransfD12"/>
    <property type="match status" value="1"/>
</dbReference>
<dbReference type="PANTHER" id="PTHR30481">
    <property type="entry name" value="DNA ADENINE METHYLASE"/>
    <property type="match status" value="1"/>
</dbReference>
<dbReference type="InterPro" id="IPR012327">
    <property type="entry name" value="MeTrfase_D12"/>
</dbReference>
<dbReference type="EC" id="2.1.1.72" evidence="2 7"/>
<dbReference type="EMBL" id="DVMP01000053">
    <property type="protein sequence ID" value="HIU25393.1"/>
    <property type="molecule type" value="Genomic_DNA"/>
</dbReference>
<evidence type="ECO:0000313" key="8">
    <source>
        <dbReference type="EMBL" id="HIU25393.1"/>
    </source>
</evidence>
<evidence type="ECO:0000256" key="1">
    <source>
        <dbReference type="ARBA" id="ARBA00006594"/>
    </source>
</evidence>
<dbReference type="GO" id="GO:0009307">
    <property type="term" value="P:DNA restriction-modification system"/>
    <property type="evidence" value="ECO:0007669"/>
    <property type="project" value="InterPro"/>
</dbReference>
<dbReference type="InterPro" id="IPR002052">
    <property type="entry name" value="DNA_methylase_N6_adenine_CS"/>
</dbReference>
<evidence type="ECO:0000313" key="9">
    <source>
        <dbReference type="Proteomes" id="UP000824090"/>
    </source>
</evidence>
<evidence type="ECO:0000256" key="4">
    <source>
        <dbReference type="ARBA" id="ARBA00022679"/>
    </source>
</evidence>
<evidence type="ECO:0000256" key="2">
    <source>
        <dbReference type="ARBA" id="ARBA00011900"/>
    </source>
</evidence>
<comment type="similarity">
    <text evidence="1 7">Belongs to the N(4)/N(6)-methyltransferase family.</text>
</comment>
<organism evidence="8 9">
    <name type="scientific">Candidatus Allocopromorpha excrementigallinarum</name>
    <dbReference type="NCBI Taxonomy" id="2840742"/>
    <lineage>
        <taxon>Bacteria</taxon>
        <taxon>Bacillati</taxon>
        <taxon>Bacillota</taxon>
        <taxon>Clostridia</taxon>
        <taxon>Eubacteriales</taxon>
        <taxon>Eubacteriaceae</taxon>
        <taxon>Eubacteriaceae incertae sedis</taxon>
        <taxon>Candidatus Allocopromorpha</taxon>
    </lineage>
</organism>
<dbReference type="Gene3D" id="3.40.50.150">
    <property type="entry name" value="Vaccinia Virus protein VP39"/>
    <property type="match status" value="1"/>
</dbReference>
<keyword evidence="3 7" id="KW-0489">Methyltransferase</keyword>
<evidence type="ECO:0000256" key="3">
    <source>
        <dbReference type="ARBA" id="ARBA00022603"/>
    </source>
</evidence>
<evidence type="ECO:0000256" key="6">
    <source>
        <dbReference type="ARBA" id="ARBA00047942"/>
    </source>
</evidence>
<reference evidence="8" key="2">
    <citation type="journal article" date="2021" name="PeerJ">
        <title>Extensive microbial diversity within the chicken gut microbiome revealed by metagenomics and culture.</title>
        <authorList>
            <person name="Gilroy R."/>
            <person name="Ravi A."/>
            <person name="Getino M."/>
            <person name="Pursley I."/>
            <person name="Horton D.L."/>
            <person name="Alikhan N.F."/>
            <person name="Baker D."/>
            <person name="Gharbi K."/>
            <person name="Hall N."/>
            <person name="Watson M."/>
            <person name="Adriaenssens E.M."/>
            <person name="Foster-Nyarko E."/>
            <person name="Jarju S."/>
            <person name="Secka A."/>
            <person name="Antonio M."/>
            <person name="Oren A."/>
            <person name="Chaudhuri R.R."/>
            <person name="La Ragione R."/>
            <person name="Hildebrand F."/>
            <person name="Pallen M.J."/>
        </authorList>
    </citation>
    <scope>NUCLEOTIDE SEQUENCE</scope>
    <source>
        <strain evidence="8">ChiHcec3-6078</strain>
    </source>
</reference>
<evidence type="ECO:0000256" key="5">
    <source>
        <dbReference type="ARBA" id="ARBA00022691"/>
    </source>
</evidence>
<dbReference type="AlphaFoldDB" id="A0A9D1HZC2"/>
<reference evidence="8" key="1">
    <citation type="submission" date="2020-10" db="EMBL/GenBank/DDBJ databases">
        <authorList>
            <person name="Gilroy R."/>
        </authorList>
    </citation>
    <scope>NUCLEOTIDE SEQUENCE</scope>
    <source>
        <strain evidence="8">ChiHcec3-6078</strain>
    </source>
</reference>
<dbReference type="GO" id="GO:1904047">
    <property type="term" value="F:S-adenosyl-L-methionine binding"/>
    <property type="evidence" value="ECO:0007669"/>
    <property type="project" value="TreeGrafter"/>
</dbReference>
<keyword evidence="5 7" id="KW-0949">S-adenosyl-L-methionine</keyword>
<evidence type="ECO:0000256" key="7">
    <source>
        <dbReference type="RuleBase" id="RU361257"/>
    </source>
</evidence>
<dbReference type="GO" id="GO:0009007">
    <property type="term" value="F:site-specific DNA-methyltransferase (adenine-specific) activity"/>
    <property type="evidence" value="ECO:0007669"/>
    <property type="project" value="UniProtKB-UniRule"/>
</dbReference>
<dbReference type="GO" id="GO:0032259">
    <property type="term" value="P:methylation"/>
    <property type="evidence" value="ECO:0007669"/>
    <property type="project" value="UniProtKB-KW"/>
</dbReference>
<gene>
    <name evidence="8" type="ORF">IAC50_02690</name>
</gene>
<dbReference type="InterPro" id="IPR029063">
    <property type="entry name" value="SAM-dependent_MTases_sf"/>
</dbReference>
<dbReference type="PRINTS" id="PR00505">
    <property type="entry name" value="D12N6MTFRASE"/>
</dbReference>
<dbReference type="NCBIfam" id="TIGR00571">
    <property type="entry name" value="dam"/>
    <property type="match status" value="1"/>
</dbReference>
<accession>A0A9D1HZC2</accession>
<dbReference type="PROSITE" id="PS00092">
    <property type="entry name" value="N6_MTASE"/>
    <property type="match status" value="1"/>
</dbReference>